<evidence type="ECO:0000256" key="1">
    <source>
        <dbReference type="ARBA" id="ARBA00001917"/>
    </source>
</evidence>
<evidence type="ECO:0000313" key="7">
    <source>
        <dbReference type="EMBL" id="MFC4770232.1"/>
    </source>
</evidence>
<dbReference type="CDD" id="cd02932">
    <property type="entry name" value="OYE_YqiM_FMN"/>
    <property type="match status" value="1"/>
</dbReference>
<keyword evidence="3" id="KW-0288">FMN</keyword>
<evidence type="ECO:0000259" key="6">
    <source>
        <dbReference type="Pfam" id="PF00724"/>
    </source>
</evidence>
<dbReference type="PANTHER" id="PTHR43303">
    <property type="entry name" value="NADPH DEHYDROGENASE C23G7.10C-RELATED"/>
    <property type="match status" value="1"/>
</dbReference>
<feature type="domain" description="NADH:flavin oxidoreductase/NADH oxidase N-terminal" evidence="6">
    <location>
        <begin position="4"/>
        <end position="322"/>
    </location>
</feature>
<dbReference type="NCBIfam" id="NF010047">
    <property type="entry name" value="PRK13523.1"/>
    <property type="match status" value="1"/>
</dbReference>
<comment type="caution">
    <text evidence="7">The sequence shown here is derived from an EMBL/GenBank/DDBJ whole genome shotgun (WGS) entry which is preliminary data.</text>
</comment>
<gene>
    <name evidence="7" type="primary">namA</name>
    <name evidence="7" type="ORF">ACFO8Q_23425</name>
</gene>
<dbReference type="InterPro" id="IPR013785">
    <property type="entry name" value="Aldolase_TIM"/>
</dbReference>
<evidence type="ECO:0000256" key="4">
    <source>
        <dbReference type="ARBA" id="ARBA00022857"/>
    </source>
</evidence>
<accession>A0ABV9QC59</accession>
<evidence type="ECO:0000256" key="5">
    <source>
        <dbReference type="ARBA" id="ARBA00023002"/>
    </source>
</evidence>
<keyword evidence="4" id="KW-0521">NADP</keyword>
<dbReference type="InterPro" id="IPR001155">
    <property type="entry name" value="OxRdtase_FMN_N"/>
</dbReference>
<name>A0ABV9QC59_9BACL</name>
<protein>
    <submittedName>
        <fullName evidence="7">NADPH dehydrogenase NamA</fullName>
        <ecNumber evidence="7">1.6.99.1</ecNumber>
    </submittedName>
</protein>
<dbReference type="EMBL" id="JBHSHC010000157">
    <property type="protein sequence ID" value="MFC4770232.1"/>
    <property type="molecule type" value="Genomic_DNA"/>
</dbReference>
<dbReference type="GO" id="GO:0003959">
    <property type="term" value="F:NADPH dehydrogenase activity"/>
    <property type="evidence" value="ECO:0007669"/>
    <property type="project" value="UniProtKB-EC"/>
</dbReference>
<proteinExistence type="predicted"/>
<dbReference type="RefSeq" id="WP_380029645.1">
    <property type="nucleotide sequence ID" value="NZ_JBHSHC010000157.1"/>
</dbReference>
<dbReference type="InterPro" id="IPR044152">
    <property type="entry name" value="YqjM-like"/>
</dbReference>
<organism evidence="7 8">
    <name type="scientific">Effusibacillus consociatus</name>
    <dbReference type="NCBI Taxonomy" id="1117041"/>
    <lineage>
        <taxon>Bacteria</taxon>
        <taxon>Bacillati</taxon>
        <taxon>Bacillota</taxon>
        <taxon>Bacilli</taxon>
        <taxon>Bacillales</taxon>
        <taxon>Alicyclobacillaceae</taxon>
        <taxon>Effusibacillus</taxon>
    </lineage>
</organism>
<dbReference type="PANTHER" id="PTHR43303:SF4">
    <property type="entry name" value="NADPH DEHYDROGENASE C23G7.10C-RELATED"/>
    <property type="match status" value="1"/>
</dbReference>
<dbReference type="SUPFAM" id="SSF51395">
    <property type="entry name" value="FMN-linked oxidoreductases"/>
    <property type="match status" value="1"/>
</dbReference>
<dbReference type="EC" id="1.6.99.1" evidence="7"/>
<keyword evidence="8" id="KW-1185">Reference proteome</keyword>
<sequence length="339" mass="37374">MPTLFDPFELKGLQLKNRVMMSPMCQYQANTDGTVTDWHYVHYGSRAVGGVGFVMVEASGVENRGRISSRDVGIFSDDHIAGLKRIVDFCHAYGAKIGIQLAHAGRKSEVTDEPNVAPSAIAFSEKYRVPKELTVQEIEEIVEAFGRAARRAVQAGFDTVEIHGAHGYLINEFLSPIANQRVDEYGGTPAKWMRFAMEVIHRVKEEIPSDMPLLMRVSAVEYSEEGYSLDEMAEMSKQFKEAGVDMIDVSSGGSIPVAPPQFPGYQLAFAEKIRKEAGIPVITVGRMECPQLAEEAIRHGRADLVAIARGLLKDPYWAKTAALALGVEMEMPGVYKLGY</sequence>
<evidence type="ECO:0000256" key="3">
    <source>
        <dbReference type="ARBA" id="ARBA00022643"/>
    </source>
</evidence>
<keyword evidence="5 7" id="KW-0560">Oxidoreductase</keyword>
<keyword evidence="2" id="KW-0285">Flavoprotein</keyword>
<dbReference type="Gene3D" id="3.20.20.70">
    <property type="entry name" value="Aldolase class I"/>
    <property type="match status" value="1"/>
</dbReference>
<comment type="cofactor">
    <cofactor evidence="1">
        <name>FMN</name>
        <dbReference type="ChEBI" id="CHEBI:58210"/>
    </cofactor>
</comment>
<dbReference type="Pfam" id="PF00724">
    <property type="entry name" value="Oxidored_FMN"/>
    <property type="match status" value="1"/>
</dbReference>
<evidence type="ECO:0000313" key="8">
    <source>
        <dbReference type="Proteomes" id="UP001596002"/>
    </source>
</evidence>
<dbReference type="Proteomes" id="UP001596002">
    <property type="component" value="Unassembled WGS sequence"/>
</dbReference>
<reference evidence="8" key="1">
    <citation type="journal article" date="2019" name="Int. J. Syst. Evol. Microbiol.">
        <title>The Global Catalogue of Microorganisms (GCM) 10K type strain sequencing project: providing services to taxonomists for standard genome sequencing and annotation.</title>
        <authorList>
            <consortium name="The Broad Institute Genomics Platform"/>
            <consortium name="The Broad Institute Genome Sequencing Center for Infectious Disease"/>
            <person name="Wu L."/>
            <person name="Ma J."/>
        </authorList>
    </citation>
    <scope>NUCLEOTIDE SEQUENCE [LARGE SCALE GENOMIC DNA]</scope>
    <source>
        <strain evidence="8">WYCCWR 12678</strain>
    </source>
</reference>
<evidence type="ECO:0000256" key="2">
    <source>
        <dbReference type="ARBA" id="ARBA00022630"/>
    </source>
</evidence>